<sequence>MVSYVINSSFESMSISHESGLWTLLTLHATTLSFLGKSVLVSASLAVMGKSAFISFISLKLIVKLIICPPRGVYPNLRSLSDHLYGSRIEILSF</sequence>
<proteinExistence type="predicted"/>
<name>A0A645E6E9_9ZZZZ</name>
<protein>
    <submittedName>
        <fullName evidence="1">Uncharacterized protein</fullName>
    </submittedName>
</protein>
<dbReference type="EMBL" id="VSSQ01043427">
    <property type="protein sequence ID" value="MPM97109.1"/>
    <property type="molecule type" value="Genomic_DNA"/>
</dbReference>
<comment type="caution">
    <text evidence="1">The sequence shown here is derived from an EMBL/GenBank/DDBJ whole genome shotgun (WGS) entry which is preliminary data.</text>
</comment>
<evidence type="ECO:0000313" key="1">
    <source>
        <dbReference type="EMBL" id="MPM97109.1"/>
    </source>
</evidence>
<reference evidence="1" key="1">
    <citation type="submission" date="2019-08" db="EMBL/GenBank/DDBJ databases">
        <authorList>
            <person name="Kucharzyk K."/>
            <person name="Murdoch R.W."/>
            <person name="Higgins S."/>
            <person name="Loffler F."/>
        </authorList>
    </citation>
    <scope>NUCLEOTIDE SEQUENCE</scope>
</reference>
<dbReference type="AlphaFoldDB" id="A0A645E6E9"/>
<accession>A0A645E6E9</accession>
<organism evidence="1">
    <name type="scientific">bioreactor metagenome</name>
    <dbReference type="NCBI Taxonomy" id="1076179"/>
    <lineage>
        <taxon>unclassified sequences</taxon>
        <taxon>metagenomes</taxon>
        <taxon>ecological metagenomes</taxon>
    </lineage>
</organism>
<gene>
    <name evidence="1" type="ORF">SDC9_144282</name>
</gene>